<evidence type="ECO:0000313" key="1">
    <source>
        <dbReference type="EMBL" id="WNL50544.1"/>
    </source>
</evidence>
<gene>
    <name evidence="1" type="ORF">MarDSR_505</name>
</gene>
<reference evidence="1" key="1">
    <citation type="submission" date="2023-07" db="EMBL/GenBank/DDBJ databases">
        <authorList>
            <person name="Xia Y."/>
        </authorList>
    </citation>
    <scope>NUCLEOTIDE SEQUENCE</scope>
    <source>
        <strain evidence="1">E</strain>
    </source>
</reference>
<organism evidence="1">
    <name type="scientific">Marseillevirus sp</name>
    <dbReference type="NCBI Taxonomy" id="2809551"/>
    <lineage>
        <taxon>Viruses</taxon>
        <taxon>Varidnaviria</taxon>
        <taxon>Bamfordvirae</taxon>
        <taxon>Nucleocytoviricota</taxon>
        <taxon>Megaviricetes</taxon>
        <taxon>Pimascovirales</taxon>
        <taxon>Pimascovirales incertae sedis</taxon>
        <taxon>Marseilleviridae</taxon>
        <taxon>Marseillevirus</taxon>
    </lineage>
</organism>
<accession>A0AA96EPT4</accession>
<dbReference type="EMBL" id="OR343189">
    <property type="protein sequence ID" value="WNL50544.1"/>
    <property type="molecule type" value="Genomic_DNA"/>
</dbReference>
<sequence length="245" mass="28389">MKVFLLRFKLWVYEKLYGFQLFDENILGSLSKQQRNIIRKAGILRVLSSYSPVEGGDGSDCWLSSYQSVEAPRKLIDLCIRRLFRIEELKSVWLLWLSSKSGTRREITDFPQGCRKPSLQTTKVLLSSVPGFLFTNNVCLCVNHDIHCKLMALRTVQKIQKIFTGKARAVEEQSVLQDTSDFENSCFSLQDFAATEEECLDMVQGKGTVLYESTWCAVKIYEHKNKVRVYGFPQEENTWIYYFDV</sequence>
<protein>
    <submittedName>
        <fullName evidence="1">Uncharacterized protein</fullName>
    </submittedName>
</protein>
<proteinExistence type="predicted"/>
<name>A0AA96EPT4_9VIRU</name>